<evidence type="ECO:0000313" key="3">
    <source>
        <dbReference type="Proteomes" id="UP000230551"/>
    </source>
</evidence>
<name>A0A2G5PG98_9MYCO</name>
<protein>
    <submittedName>
        <fullName evidence="2">Uncharacterized protein</fullName>
    </submittedName>
</protein>
<dbReference type="EMBL" id="PDCN02000003">
    <property type="protein sequence ID" value="PIB76974.1"/>
    <property type="molecule type" value="Genomic_DNA"/>
</dbReference>
<dbReference type="Proteomes" id="UP000230551">
    <property type="component" value="Unassembled WGS sequence"/>
</dbReference>
<dbReference type="Pfam" id="PF17301">
    <property type="entry name" value="LpqV"/>
    <property type="match status" value="1"/>
</dbReference>
<dbReference type="OrthoDB" id="4639220at2"/>
<feature type="region of interest" description="Disordered" evidence="1">
    <location>
        <begin position="1"/>
        <end position="35"/>
    </location>
</feature>
<dbReference type="AlphaFoldDB" id="A0A2G5PG98"/>
<reference evidence="2 3" key="1">
    <citation type="journal article" date="2017" name="Infect. Genet. Evol.">
        <title>The new phylogeny of the genus Mycobacterium: The old and the news.</title>
        <authorList>
            <person name="Tortoli E."/>
            <person name="Fedrizzi T."/>
            <person name="Meehan C.J."/>
            <person name="Trovato A."/>
            <person name="Grottola A."/>
            <person name="Giacobazzi E."/>
            <person name="Serpini G.F."/>
            <person name="Tagliazucchi S."/>
            <person name="Fabio A."/>
            <person name="Bettua C."/>
            <person name="Bertorelli R."/>
            <person name="Frascaro F."/>
            <person name="De Sanctis V."/>
            <person name="Pecorari M."/>
            <person name="Jousson O."/>
            <person name="Segata N."/>
            <person name="Cirillo D.M."/>
        </authorList>
    </citation>
    <scope>NUCLEOTIDE SEQUENCE [LARGE SCALE GENOMIC DNA]</scope>
    <source>
        <strain evidence="2 3">CIP1034565</strain>
    </source>
</reference>
<dbReference type="InterPro" id="IPR020377">
    <property type="entry name" value="Uncharacterised_LpqV"/>
</dbReference>
<keyword evidence="3" id="KW-1185">Reference proteome</keyword>
<dbReference type="STRING" id="85968.GCA_900073015_02380"/>
<comment type="caution">
    <text evidence="2">The sequence shown here is derived from an EMBL/GenBank/DDBJ whole genome shotgun (WGS) entry which is preliminary data.</text>
</comment>
<gene>
    <name evidence="2" type="ORF">CQY22_003970</name>
</gene>
<feature type="compositionally biased region" description="Polar residues" evidence="1">
    <location>
        <begin position="8"/>
        <end position="29"/>
    </location>
</feature>
<sequence>MLAAGCSSAEQDTGPTSEPVQAAEPTTASAVPDGVGVSAAGVTTSVDAPPNLTENGYGQACLAARAWYDEQGGDPLARVEDYLATVQHPEYTGPATFERTWSQLNPGEQAGAILAANSAARGECG</sequence>
<organism evidence="2 3">
    <name type="scientific">Mycolicibacterium brumae</name>
    <dbReference type="NCBI Taxonomy" id="85968"/>
    <lineage>
        <taxon>Bacteria</taxon>
        <taxon>Bacillati</taxon>
        <taxon>Actinomycetota</taxon>
        <taxon>Actinomycetes</taxon>
        <taxon>Mycobacteriales</taxon>
        <taxon>Mycobacteriaceae</taxon>
        <taxon>Mycolicibacterium</taxon>
    </lineage>
</organism>
<proteinExistence type="predicted"/>
<evidence type="ECO:0000313" key="2">
    <source>
        <dbReference type="EMBL" id="PIB76974.1"/>
    </source>
</evidence>
<evidence type="ECO:0000256" key="1">
    <source>
        <dbReference type="SAM" id="MobiDB-lite"/>
    </source>
</evidence>
<accession>A0A2G5PG98</accession>